<evidence type="ECO:0000256" key="1">
    <source>
        <dbReference type="SAM" id="MobiDB-lite"/>
    </source>
</evidence>
<evidence type="ECO:0000313" key="3">
    <source>
        <dbReference type="EMBL" id="BDG05635.1"/>
    </source>
</evidence>
<dbReference type="EMBL" id="AP025591">
    <property type="protein sequence ID" value="BDG05635.1"/>
    <property type="molecule type" value="Genomic_DNA"/>
</dbReference>
<organism evidence="3 4">
    <name type="scientific">Anaeromyxobacter oryzae</name>
    <dbReference type="NCBI Taxonomy" id="2918170"/>
    <lineage>
        <taxon>Bacteria</taxon>
        <taxon>Pseudomonadati</taxon>
        <taxon>Myxococcota</taxon>
        <taxon>Myxococcia</taxon>
        <taxon>Myxococcales</taxon>
        <taxon>Cystobacterineae</taxon>
        <taxon>Anaeromyxobacteraceae</taxon>
        <taxon>Anaeromyxobacter</taxon>
    </lineage>
</organism>
<name>A0ABM7X1I1_9BACT</name>
<accession>A0ABM7X1I1</accession>
<feature type="chain" id="PRO_5046101338" evidence="2">
    <location>
        <begin position="27"/>
        <end position="359"/>
    </location>
</feature>
<reference evidence="4" key="1">
    <citation type="journal article" date="2022" name="Int. J. Syst. Evol. Microbiol.">
        <title>Anaeromyxobacter oryzae sp. nov., Anaeromyxobacter diazotrophicus sp. nov. and Anaeromyxobacter paludicola sp. nov., isolated from paddy soils.</title>
        <authorList>
            <person name="Itoh H."/>
            <person name="Xu Z."/>
            <person name="Mise K."/>
            <person name="Masuda Y."/>
            <person name="Ushijima N."/>
            <person name="Hayakawa C."/>
            <person name="Shiratori Y."/>
            <person name="Senoo K."/>
        </authorList>
    </citation>
    <scope>NUCLEOTIDE SEQUENCE [LARGE SCALE GENOMIC DNA]</scope>
    <source>
        <strain evidence="4">Red232</strain>
    </source>
</reference>
<feature type="signal peptide" evidence="2">
    <location>
        <begin position="1"/>
        <end position="26"/>
    </location>
</feature>
<sequence>MRRTGTARFALAALFMVALAAHPTLAAAQATEPAAPAAEPAAPAAEPATPAAAQPVAGAEPASPPVGRTLNGHRFMPTAVVSQPFTTTSLASYLVVAAGNTTGTLQVGDQVYSGTFDYAGVGGVLAYEYAFFHYFSARFTLTEIIYSGITGKSALVIGTTAQVGASLGLTASMPLGDSLRLAFLVDAGSTPNLSLTIGTGIADIVNRCKASGGQGCTVNTGELFGSTNVATVQPAVSVSWAPFSSLGITGNAGYVRATQTKTGSTFDGQAMFLGGAADFDFRAISSVPIGLMAQINWTAPFSGTGLQHVTDVGGGIFYTGRKDLAAGIQVIGRRFAVTPDVNVSFSTYVTTLGLRYYWQ</sequence>
<keyword evidence="2" id="KW-0732">Signal</keyword>
<gene>
    <name evidence="3" type="ORF">AMOR_46310</name>
</gene>
<dbReference type="Proteomes" id="UP001162891">
    <property type="component" value="Chromosome"/>
</dbReference>
<feature type="compositionally biased region" description="Low complexity" evidence="1">
    <location>
        <begin position="31"/>
        <end position="61"/>
    </location>
</feature>
<evidence type="ECO:0000256" key="2">
    <source>
        <dbReference type="SAM" id="SignalP"/>
    </source>
</evidence>
<evidence type="ECO:0000313" key="4">
    <source>
        <dbReference type="Proteomes" id="UP001162891"/>
    </source>
</evidence>
<keyword evidence="4" id="KW-1185">Reference proteome</keyword>
<feature type="region of interest" description="Disordered" evidence="1">
    <location>
        <begin position="31"/>
        <end position="68"/>
    </location>
</feature>
<protein>
    <submittedName>
        <fullName evidence="3">Uncharacterized protein</fullName>
    </submittedName>
</protein>
<dbReference type="RefSeq" id="WP_248354646.1">
    <property type="nucleotide sequence ID" value="NZ_AP025591.1"/>
</dbReference>
<proteinExistence type="predicted"/>